<organism evidence="1 2">
    <name type="scientific">Escherichia phage PGT2</name>
    <dbReference type="NCBI Taxonomy" id="2047782"/>
    <lineage>
        <taxon>Viruses</taxon>
        <taxon>Duplodnaviria</taxon>
        <taxon>Heunggongvirae</taxon>
        <taxon>Uroviricota</taxon>
        <taxon>Caudoviricetes</taxon>
        <taxon>Autographivirales</taxon>
        <taxon>Autonotataviridae</taxon>
        <taxon>Ermolevavirus</taxon>
        <taxon>Ermolevavirus PGT2</taxon>
    </lineage>
</organism>
<gene>
    <name evidence="1" type="ORF">PGT2_g00008</name>
</gene>
<protein>
    <submittedName>
        <fullName evidence="1">Uncharacterized protein</fullName>
    </submittedName>
</protein>
<dbReference type="Proteomes" id="UP000240674">
    <property type="component" value="Segment"/>
</dbReference>
<reference evidence="1 2" key="1">
    <citation type="submission" date="2017-10" db="EMBL/GenBank/DDBJ databases">
        <title>Complete genome sequence of Escherichia coli bacteriophage PGT2.</title>
        <authorList>
            <person name="Kulikov E.E."/>
            <person name="Golomidova A.K."/>
            <person name="Kudryavtseva A.V."/>
            <person name="Letarov A.V."/>
        </authorList>
    </citation>
    <scope>NUCLEOTIDE SEQUENCE [LARGE SCALE GENOMIC DNA]</scope>
</reference>
<evidence type="ECO:0000313" key="2">
    <source>
        <dbReference type="Proteomes" id="UP000240674"/>
    </source>
</evidence>
<keyword evidence="2" id="KW-1185">Reference proteome</keyword>
<dbReference type="EMBL" id="MG201401">
    <property type="protein sequence ID" value="ATS92426.1"/>
    <property type="molecule type" value="Genomic_DNA"/>
</dbReference>
<sequence>MNIKESVSTERAAAIQYAHDNLSPDAYWLFCDRLRETEDLSPDNIHALIVAVAQEVSNV</sequence>
<proteinExistence type="predicted"/>
<name>A0A2D2W362_9CAUD</name>
<evidence type="ECO:0000313" key="1">
    <source>
        <dbReference type="EMBL" id="ATS92426.1"/>
    </source>
</evidence>
<accession>A0A2D2W362</accession>